<dbReference type="Pfam" id="PF02759">
    <property type="entry name" value="RUN"/>
    <property type="match status" value="1"/>
</dbReference>
<dbReference type="PANTHER" id="PTHR15591">
    <property type="entry name" value="RUN AND SH3 DOMAIN CONTAINING"/>
    <property type="match status" value="1"/>
</dbReference>
<evidence type="ECO:0000313" key="4">
    <source>
        <dbReference type="Ensembl" id="ENSEBUP00000012210.1"/>
    </source>
</evidence>
<keyword evidence="1" id="KW-0175">Coiled coil</keyword>
<dbReference type="AlphaFoldDB" id="A0A8C4WUX0"/>
<feature type="compositionally biased region" description="Polar residues" evidence="2">
    <location>
        <begin position="23"/>
        <end position="40"/>
    </location>
</feature>
<dbReference type="Ensembl" id="ENSEBUT00000012785.1">
    <property type="protein sequence ID" value="ENSEBUP00000012210.1"/>
    <property type="gene ID" value="ENSEBUG00000007784.1"/>
</dbReference>
<feature type="compositionally biased region" description="Basic and acidic residues" evidence="2">
    <location>
        <begin position="49"/>
        <end position="75"/>
    </location>
</feature>
<name>A0A8C4WUX0_EPTBU</name>
<dbReference type="InterPro" id="IPR004012">
    <property type="entry name" value="Run_dom"/>
</dbReference>
<evidence type="ECO:0000313" key="5">
    <source>
        <dbReference type="Proteomes" id="UP000694388"/>
    </source>
</evidence>
<evidence type="ECO:0000256" key="1">
    <source>
        <dbReference type="SAM" id="Coils"/>
    </source>
</evidence>
<evidence type="ECO:0000256" key="2">
    <source>
        <dbReference type="SAM" id="MobiDB-lite"/>
    </source>
</evidence>
<dbReference type="Proteomes" id="UP000694388">
    <property type="component" value="Unplaced"/>
</dbReference>
<dbReference type="PANTHER" id="PTHR15591:SF19">
    <property type="entry name" value="RUN DOMAIN-CONTAINING PROTEIN 1 ISOFORM X1"/>
    <property type="match status" value="1"/>
</dbReference>
<dbReference type="OMA" id="THKGNHW"/>
<dbReference type="SUPFAM" id="SSF140741">
    <property type="entry name" value="RUN domain-like"/>
    <property type="match status" value="1"/>
</dbReference>
<dbReference type="SMART" id="SM00593">
    <property type="entry name" value="RUN"/>
    <property type="match status" value="1"/>
</dbReference>
<dbReference type="Pfam" id="PF26030">
    <property type="entry name" value="RUNDC1"/>
    <property type="match status" value="1"/>
</dbReference>
<feature type="coiled-coil region" evidence="1">
    <location>
        <begin position="208"/>
        <end position="243"/>
    </location>
</feature>
<dbReference type="GeneTree" id="ENSGT00390000007311"/>
<dbReference type="InterPro" id="IPR047343">
    <property type="entry name" value="RUSC1_2"/>
</dbReference>
<accession>A0A8C4WUX0</accession>
<feature type="region of interest" description="Disordered" evidence="2">
    <location>
        <begin position="1"/>
        <end position="85"/>
    </location>
</feature>
<sequence length="690" mass="74784">MEERPAAIVEPLPQRWVPLGAASCSQESGDSDNELGTSNEGNEEQASDNVRESDRLRREESRDEAAGDSDRERPDAVGSEPAAPAQAACRPLVGLGSAAIKWFPERGDAGMSSAQIPVGHEGYGRVGCGEGDDEEERVRFLEEERAKLETALLALASRFAQLQFRLRQAARAPHAQHDVLVRDLEEFAFRACPDATAARSLRMVSTPSPRARTECEEQKENKQQQQQELIVQLKAQLDELEKFAYQEGACDTLPQSELMARQKLVIDEMIHKLGLNLQGDLGHVTSEELRQQVDAAITRIITPGKVKEQVVEQLKTQIRDLEMFIDFLQDEAGSPTLTGAQPGSKWGNARINNGHQAENNVNISSVSVRLLRRAVAVLQVFAVSQFGCGAVSGLTTAGDSSTGVRGDAPKDYSPLLARLEDAVSKVRCLAMVNRPNSSSGSDTDVFLDELQGDGKGSLSAATASQNELTKAVRRELAPALRDLMAHGLQRPPTIASATNSVSAGSSLVPATLAACFAFRSSGGSSSTPERAKPGMHPWLIFLEYYRIKNGKAYIESPAHKLSEAFGIPVEGTGKPGVAVTSPHGHIPTGKQSLLTAIHEVLSEHGPYKRGADVEFKALVCRGLNECRLGSWLALVCRSGTIVEARYQPWAYISRTGFEGALTIISRLTDLHFDLPVDLAVQQLKNIQDAF</sequence>
<feature type="domain" description="RUN" evidence="3">
    <location>
        <begin position="467"/>
        <end position="679"/>
    </location>
</feature>
<keyword evidence="5" id="KW-1185">Reference proteome</keyword>
<dbReference type="InterPro" id="IPR058732">
    <property type="entry name" value="RUNDC1_M"/>
</dbReference>
<feature type="coiled-coil region" evidence="1">
    <location>
        <begin position="131"/>
        <end position="158"/>
    </location>
</feature>
<protein>
    <submittedName>
        <fullName evidence="4">RUN domain containing 1</fullName>
    </submittedName>
</protein>
<organism evidence="4 5">
    <name type="scientific">Eptatretus burgeri</name>
    <name type="common">Inshore hagfish</name>
    <dbReference type="NCBI Taxonomy" id="7764"/>
    <lineage>
        <taxon>Eukaryota</taxon>
        <taxon>Metazoa</taxon>
        <taxon>Chordata</taxon>
        <taxon>Craniata</taxon>
        <taxon>Vertebrata</taxon>
        <taxon>Cyclostomata</taxon>
        <taxon>Myxini</taxon>
        <taxon>Myxiniformes</taxon>
        <taxon>Myxinidae</taxon>
        <taxon>Eptatretinae</taxon>
        <taxon>Eptatretus</taxon>
    </lineage>
</organism>
<reference evidence="4" key="2">
    <citation type="submission" date="2025-09" db="UniProtKB">
        <authorList>
            <consortium name="Ensembl"/>
        </authorList>
    </citation>
    <scope>IDENTIFICATION</scope>
</reference>
<dbReference type="InterPro" id="IPR037213">
    <property type="entry name" value="Run_dom_sf"/>
</dbReference>
<dbReference type="CDD" id="cd17683">
    <property type="entry name" value="RUN_RUNDC1"/>
    <property type="match status" value="1"/>
</dbReference>
<proteinExistence type="predicted"/>
<evidence type="ECO:0000259" key="3">
    <source>
        <dbReference type="PROSITE" id="PS50826"/>
    </source>
</evidence>
<dbReference type="Gene3D" id="1.20.58.900">
    <property type="match status" value="1"/>
</dbReference>
<reference evidence="4" key="1">
    <citation type="submission" date="2025-08" db="UniProtKB">
        <authorList>
            <consortium name="Ensembl"/>
        </authorList>
    </citation>
    <scope>IDENTIFICATION</scope>
</reference>
<dbReference type="PROSITE" id="PS50826">
    <property type="entry name" value="RUN"/>
    <property type="match status" value="1"/>
</dbReference>